<name>A0ABS8THL6_DATST</name>
<protein>
    <submittedName>
        <fullName evidence="1">Uncharacterized protein</fullName>
    </submittedName>
</protein>
<comment type="caution">
    <text evidence="1">The sequence shown here is derived from an EMBL/GenBank/DDBJ whole genome shotgun (WGS) entry which is preliminary data.</text>
</comment>
<dbReference type="PANTHER" id="PTHR35358:SF18">
    <property type="entry name" value="PHOSPHOLIPASE-LIKE PROTEIN-RELATED"/>
    <property type="match status" value="1"/>
</dbReference>
<reference evidence="1 2" key="1">
    <citation type="journal article" date="2021" name="BMC Genomics">
        <title>Datura genome reveals duplications of psychoactive alkaloid biosynthetic genes and high mutation rate following tissue culture.</title>
        <authorList>
            <person name="Rajewski A."/>
            <person name="Carter-House D."/>
            <person name="Stajich J."/>
            <person name="Litt A."/>
        </authorList>
    </citation>
    <scope>NUCLEOTIDE SEQUENCE [LARGE SCALE GENOMIC DNA]</scope>
    <source>
        <strain evidence="1">AR-01</strain>
    </source>
</reference>
<dbReference type="InterPro" id="IPR007942">
    <property type="entry name" value="PLipase-like"/>
</dbReference>
<sequence>MLLHKGHCEWQTRELNELTTPIKVSPEDDDDVCSELVDVHGYKVKAINVPILATIFVKYGDITVNCHYKSPTARASLLDEVSDVVRRLKTSDVSFSSIKAMKSVVSNAADAKLDVTWLQQYLDEISEEEDMEKVFLSIGVKRDYYHACL</sequence>
<accession>A0ABS8THL6</accession>
<dbReference type="Pfam" id="PF05278">
    <property type="entry name" value="PEARLI-4"/>
    <property type="match status" value="1"/>
</dbReference>
<proteinExistence type="predicted"/>
<dbReference type="Proteomes" id="UP000823775">
    <property type="component" value="Unassembled WGS sequence"/>
</dbReference>
<evidence type="ECO:0000313" key="2">
    <source>
        <dbReference type="Proteomes" id="UP000823775"/>
    </source>
</evidence>
<dbReference type="PANTHER" id="PTHR35358">
    <property type="entry name" value="OS06G0711100 PROTEIN"/>
    <property type="match status" value="1"/>
</dbReference>
<organism evidence="1 2">
    <name type="scientific">Datura stramonium</name>
    <name type="common">Jimsonweed</name>
    <name type="synonym">Common thornapple</name>
    <dbReference type="NCBI Taxonomy" id="4076"/>
    <lineage>
        <taxon>Eukaryota</taxon>
        <taxon>Viridiplantae</taxon>
        <taxon>Streptophyta</taxon>
        <taxon>Embryophyta</taxon>
        <taxon>Tracheophyta</taxon>
        <taxon>Spermatophyta</taxon>
        <taxon>Magnoliopsida</taxon>
        <taxon>eudicotyledons</taxon>
        <taxon>Gunneridae</taxon>
        <taxon>Pentapetalae</taxon>
        <taxon>asterids</taxon>
        <taxon>lamiids</taxon>
        <taxon>Solanales</taxon>
        <taxon>Solanaceae</taxon>
        <taxon>Solanoideae</taxon>
        <taxon>Datureae</taxon>
        <taxon>Datura</taxon>
    </lineage>
</organism>
<dbReference type="EMBL" id="JACEIK010001639">
    <property type="protein sequence ID" value="MCD7471007.1"/>
    <property type="molecule type" value="Genomic_DNA"/>
</dbReference>
<keyword evidence="2" id="KW-1185">Reference proteome</keyword>
<evidence type="ECO:0000313" key="1">
    <source>
        <dbReference type="EMBL" id="MCD7471007.1"/>
    </source>
</evidence>
<gene>
    <name evidence="1" type="ORF">HAX54_011270</name>
</gene>